<protein>
    <recommendedName>
        <fullName evidence="3">GerMN domain-containing protein</fullName>
    </recommendedName>
</protein>
<feature type="compositionally biased region" description="Polar residues" evidence="1">
    <location>
        <begin position="317"/>
        <end position="330"/>
    </location>
</feature>
<comment type="caution">
    <text evidence="4">The sequence shown here is derived from an EMBL/GenBank/DDBJ whole genome shotgun (WGS) entry which is preliminary data.</text>
</comment>
<keyword evidence="2" id="KW-0472">Membrane</keyword>
<feature type="region of interest" description="Disordered" evidence="1">
    <location>
        <begin position="317"/>
        <end position="348"/>
    </location>
</feature>
<evidence type="ECO:0000313" key="5">
    <source>
        <dbReference type="Proteomes" id="UP000095247"/>
    </source>
</evidence>
<feature type="compositionally biased region" description="Low complexity" evidence="1">
    <location>
        <begin position="224"/>
        <end position="244"/>
    </location>
</feature>
<dbReference type="RefSeq" id="WP_069726969.1">
    <property type="nucleotide sequence ID" value="NZ_MDCO01000012.1"/>
</dbReference>
<feature type="transmembrane region" description="Helical" evidence="2">
    <location>
        <begin position="33"/>
        <end position="50"/>
    </location>
</feature>
<dbReference type="Pfam" id="PF10646">
    <property type="entry name" value="Germane"/>
    <property type="match status" value="1"/>
</dbReference>
<reference evidence="4 5" key="1">
    <citation type="submission" date="2016-08" db="EMBL/GenBank/DDBJ databases">
        <title>Characterization and recognition of Brachyspira hampsonii sp. nov., a novel intestinal spirochete that is pathogenic to pigs.</title>
        <authorList>
            <person name="Mirajkar N."/>
            <person name="La T."/>
            <person name="Phillips N."/>
            <person name="Hampson D."/>
            <person name="Gebhart C."/>
        </authorList>
    </citation>
    <scope>NUCLEOTIDE SEQUENCE [LARGE SCALE GENOMIC DNA]</scope>
    <source>
        <strain evidence="4 5">P280/1</strain>
    </source>
</reference>
<name>A0A1E5NBV5_9SPIR</name>
<sequence>MPRYEQLKSKSKSISYTRQIKNESKEINLKKPFIISIAFIIAAALIFTVVKKYSPMVDIAIKDFFSINHREALVLESDGITEDQNKMSFLNNIPLFKFFIKTDTNETLSVMAYETNSKIETSLDMMSENITNSSIITKESLLPFFNNSGSNNSILYDSGYVDYGNNHESVILSNKMNTLNRIPENNITNNSEENIIAADMENPPEEEKTHNYLEQMILENRQNNNTNTQDTKKNTNAANKQNNTETKKSIFDDILKPKDNTTKRETTTMKPASTTTFSTRAPASYIENTKKNNSNTNENYNFNIDKYLNNNKEITANNNQVNNTKENLNSDAKKDLNNNTVNNNNTVPNRKDIIQSSIYTITNSLDKSNIDYNRVINDMVNPNYNNNVVRENNNNNTVNNNRGNNNIKEANNNSIINKPSEEKNNIKEVRESILKDNIKETSQLKNNSIVKNNNAEYKKEIIKKAQNDINNYNIKKANNNITRDLKERKLKENSNEGIYLVEYSESTGSITLIFRERKFNNKSSVEEAIKELLIGATDEENNRNIISCIPKDTELLDIFIENNTVYLNFNENFEFNPLGNEGTMVQIYQLVYTATQFEGIDNVIFLINGQLNETIGAEGAIENMPFSRFE</sequence>
<evidence type="ECO:0000259" key="3">
    <source>
        <dbReference type="SMART" id="SM00909"/>
    </source>
</evidence>
<dbReference type="AlphaFoldDB" id="A0A1E5NBV5"/>
<gene>
    <name evidence="4" type="ORF">BFL38_02600</name>
</gene>
<feature type="domain" description="GerMN" evidence="3">
    <location>
        <begin position="525"/>
        <end position="616"/>
    </location>
</feature>
<dbReference type="Proteomes" id="UP000095247">
    <property type="component" value="Unassembled WGS sequence"/>
</dbReference>
<feature type="compositionally biased region" description="Basic and acidic residues" evidence="1">
    <location>
        <begin position="245"/>
        <end position="255"/>
    </location>
</feature>
<keyword evidence="2" id="KW-0812">Transmembrane</keyword>
<dbReference type="InterPro" id="IPR019606">
    <property type="entry name" value="GerMN"/>
</dbReference>
<feature type="compositionally biased region" description="Low complexity" evidence="1">
    <location>
        <begin position="337"/>
        <end position="348"/>
    </location>
</feature>
<evidence type="ECO:0000313" key="4">
    <source>
        <dbReference type="EMBL" id="OEJ13658.1"/>
    </source>
</evidence>
<proteinExistence type="predicted"/>
<organism evidence="4 5">
    <name type="scientific">Brachyspira hampsonii</name>
    <dbReference type="NCBI Taxonomy" id="1287055"/>
    <lineage>
        <taxon>Bacteria</taxon>
        <taxon>Pseudomonadati</taxon>
        <taxon>Spirochaetota</taxon>
        <taxon>Spirochaetia</taxon>
        <taxon>Brachyspirales</taxon>
        <taxon>Brachyspiraceae</taxon>
        <taxon>Brachyspira</taxon>
    </lineage>
</organism>
<accession>A0A1E5NBV5</accession>
<dbReference type="SMART" id="SM00909">
    <property type="entry name" value="Germane"/>
    <property type="match status" value="1"/>
</dbReference>
<feature type="region of interest" description="Disordered" evidence="1">
    <location>
        <begin position="224"/>
        <end position="255"/>
    </location>
</feature>
<dbReference type="EMBL" id="MDCO01000012">
    <property type="protein sequence ID" value="OEJ13658.1"/>
    <property type="molecule type" value="Genomic_DNA"/>
</dbReference>
<evidence type="ECO:0000256" key="2">
    <source>
        <dbReference type="SAM" id="Phobius"/>
    </source>
</evidence>
<keyword evidence="2" id="KW-1133">Transmembrane helix</keyword>
<evidence type="ECO:0000256" key="1">
    <source>
        <dbReference type="SAM" id="MobiDB-lite"/>
    </source>
</evidence>